<dbReference type="InParanoid" id="A0A061FIM8"/>
<dbReference type="Gramene" id="EOY14349">
    <property type="protein sequence ID" value="EOY14349"/>
    <property type="gene ID" value="TCM_033741"/>
</dbReference>
<evidence type="ECO:0000256" key="1">
    <source>
        <dbReference type="ARBA" id="ARBA00022723"/>
    </source>
</evidence>
<sequence>MNQLKQIYARTHSNLMRIGLEIWACAQSQVRQHQLMTSNIAEYVNSCLKHARQMPITILIEFIRDMFQRWFHDRYKEAIQFEVKDQKMDGLVNLSRKTCSCYEFQTDLLPCSHAVTAISKCKCEAIEFCADDYKITFVGEGYARSIHPVGHRSDCDIPLHLKQIVVLHHLGKAKREDLGGKGFHQLVKAINHKDVHNARGQSTPPPGRRLKACSTFRETSHTCNSYPIRRTMFENVGCLVDKGNLSA</sequence>
<dbReference type="InterPro" id="IPR007527">
    <property type="entry name" value="Znf_SWIM"/>
</dbReference>
<protein>
    <recommendedName>
        <fullName evidence="5">SWIM-type domain-containing protein</fullName>
    </recommendedName>
</protein>
<keyword evidence="1" id="KW-0479">Metal-binding</keyword>
<evidence type="ECO:0000256" key="3">
    <source>
        <dbReference type="ARBA" id="ARBA00022833"/>
    </source>
</evidence>
<evidence type="ECO:0000256" key="4">
    <source>
        <dbReference type="PROSITE-ProRule" id="PRU00325"/>
    </source>
</evidence>
<keyword evidence="3" id="KW-0862">Zinc</keyword>
<feature type="domain" description="SWIM-type" evidence="5">
    <location>
        <begin position="81"/>
        <end position="122"/>
    </location>
</feature>
<accession>A0A061FIM8</accession>
<dbReference type="PROSITE" id="PS50966">
    <property type="entry name" value="ZF_SWIM"/>
    <property type="match status" value="1"/>
</dbReference>
<dbReference type="EMBL" id="CM001885">
    <property type="protein sequence ID" value="EOY14349.1"/>
    <property type="molecule type" value="Genomic_DNA"/>
</dbReference>
<dbReference type="Pfam" id="PF04434">
    <property type="entry name" value="SWIM"/>
    <property type="match status" value="1"/>
</dbReference>
<dbReference type="SMART" id="SM00575">
    <property type="entry name" value="ZnF_PMZ"/>
    <property type="match status" value="1"/>
</dbReference>
<dbReference type="OMA" id="LEIWACA"/>
<keyword evidence="2 4" id="KW-0863">Zinc-finger</keyword>
<reference evidence="6 7" key="1">
    <citation type="journal article" date="2013" name="Genome Biol.">
        <title>The genome sequence of the most widely cultivated cacao type and its use to identify candidate genes regulating pod color.</title>
        <authorList>
            <person name="Motamayor J.C."/>
            <person name="Mockaitis K."/>
            <person name="Schmutz J."/>
            <person name="Haiminen N."/>
            <person name="Iii D.L."/>
            <person name="Cornejo O."/>
            <person name="Findley S.D."/>
            <person name="Zheng P."/>
            <person name="Utro F."/>
            <person name="Royaert S."/>
            <person name="Saski C."/>
            <person name="Jenkins J."/>
            <person name="Podicheti R."/>
            <person name="Zhao M."/>
            <person name="Scheffler B.E."/>
            <person name="Stack J.C."/>
            <person name="Feltus F.A."/>
            <person name="Mustiga G.M."/>
            <person name="Amores F."/>
            <person name="Phillips W."/>
            <person name="Marelli J.P."/>
            <person name="May G.D."/>
            <person name="Shapiro H."/>
            <person name="Ma J."/>
            <person name="Bustamante C.D."/>
            <person name="Schnell R.J."/>
            <person name="Main D."/>
            <person name="Gilbert D."/>
            <person name="Parida L."/>
            <person name="Kuhn D.N."/>
        </authorList>
    </citation>
    <scope>NUCLEOTIDE SEQUENCE [LARGE SCALE GENOMIC DNA]</scope>
    <source>
        <strain evidence="7">cv. Matina 1-6</strain>
    </source>
</reference>
<evidence type="ECO:0000313" key="7">
    <source>
        <dbReference type="Proteomes" id="UP000026915"/>
    </source>
</evidence>
<dbReference type="STRING" id="3641.A0A061FIM8"/>
<gene>
    <name evidence="6" type="ORF">TCM_033741</name>
</gene>
<dbReference type="AlphaFoldDB" id="A0A061FIM8"/>
<keyword evidence="7" id="KW-1185">Reference proteome</keyword>
<evidence type="ECO:0000259" key="5">
    <source>
        <dbReference type="PROSITE" id="PS50966"/>
    </source>
</evidence>
<evidence type="ECO:0000313" key="6">
    <source>
        <dbReference type="EMBL" id="EOY14349.1"/>
    </source>
</evidence>
<dbReference type="InterPro" id="IPR006564">
    <property type="entry name" value="Znf_PMZ"/>
</dbReference>
<evidence type="ECO:0000256" key="2">
    <source>
        <dbReference type="ARBA" id="ARBA00022771"/>
    </source>
</evidence>
<dbReference type="GO" id="GO:0008270">
    <property type="term" value="F:zinc ion binding"/>
    <property type="evidence" value="ECO:0007669"/>
    <property type="project" value="UniProtKB-KW"/>
</dbReference>
<organism evidence="6 7">
    <name type="scientific">Theobroma cacao</name>
    <name type="common">Cacao</name>
    <name type="synonym">Cocoa</name>
    <dbReference type="NCBI Taxonomy" id="3641"/>
    <lineage>
        <taxon>Eukaryota</taxon>
        <taxon>Viridiplantae</taxon>
        <taxon>Streptophyta</taxon>
        <taxon>Embryophyta</taxon>
        <taxon>Tracheophyta</taxon>
        <taxon>Spermatophyta</taxon>
        <taxon>Magnoliopsida</taxon>
        <taxon>eudicotyledons</taxon>
        <taxon>Gunneridae</taxon>
        <taxon>Pentapetalae</taxon>
        <taxon>rosids</taxon>
        <taxon>malvids</taxon>
        <taxon>Malvales</taxon>
        <taxon>Malvaceae</taxon>
        <taxon>Byttnerioideae</taxon>
        <taxon>Theobroma</taxon>
    </lineage>
</organism>
<name>A0A061FIM8_THECC</name>
<dbReference type="HOGENOM" id="CLU_1079321_0_0_1"/>
<dbReference type="Proteomes" id="UP000026915">
    <property type="component" value="Chromosome 7"/>
</dbReference>
<proteinExistence type="predicted"/>